<feature type="transmembrane region" description="Helical" evidence="7">
    <location>
        <begin position="252"/>
        <end position="269"/>
    </location>
</feature>
<organism evidence="9 10">
    <name type="scientific">Francisella marina</name>
    <dbReference type="NCBI Taxonomy" id="2249302"/>
    <lineage>
        <taxon>Bacteria</taxon>
        <taxon>Pseudomonadati</taxon>
        <taxon>Pseudomonadota</taxon>
        <taxon>Gammaproteobacteria</taxon>
        <taxon>Thiotrichales</taxon>
        <taxon>Francisellaceae</taxon>
        <taxon>Francisella</taxon>
    </lineage>
</organism>
<feature type="transmembrane region" description="Helical" evidence="7">
    <location>
        <begin position="290"/>
        <end position="310"/>
    </location>
</feature>
<feature type="transmembrane region" description="Helical" evidence="7">
    <location>
        <begin position="171"/>
        <end position="193"/>
    </location>
</feature>
<dbReference type="Gene3D" id="1.20.1250.20">
    <property type="entry name" value="MFS general substrate transporter like domains"/>
    <property type="match status" value="1"/>
</dbReference>
<evidence type="ECO:0000256" key="5">
    <source>
        <dbReference type="ARBA" id="ARBA00022989"/>
    </source>
</evidence>
<keyword evidence="2" id="KW-0813">Transport</keyword>
<keyword evidence="5 7" id="KW-1133">Transmembrane helix</keyword>
<evidence type="ECO:0000259" key="8">
    <source>
        <dbReference type="PROSITE" id="PS50850"/>
    </source>
</evidence>
<dbReference type="RefSeq" id="WP_149369067.1">
    <property type="nucleotide sequence ID" value="NZ_CP043550.1"/>
</dbReference>
<dbReference type="CDD" id="cd06174">
    <property type="entry name" value="MFS"/>
    <property type="match status" value="1"/>
</dbReference>
<feature type="transmembrane region" description="Helical" evidence="7">
    <location>
        <begin position="7"/>
        <end position="25"/>
    </location>
</feature>
<name>A0ABX5ZIE9_9GAMM</name>
<dbReference type="PANTHER" id="PTHR23517">
    <property type="entry name" value="RESISTANCE PROTEIN MDTM, PUTATIVE-RELATED-RELATED"/>
    <property type="match status" value="1"/>
</dbReference>
<dbReference type="SUPFAM" id="SSF103473">
    <property type="entry name" value="MFS general substrate transporter"/>
    <property type="match status" value="1"/>
</dbReference>
<gene>
    <name evidence="9" type="ORF">F0R74_09030</name>
</gene>
<dbReference type="InterPro" id="IPR036259">
    <property type="entry name" value="MFS_trans_sf"/>
</dbReference>
<evidence type="ECO:0000256" key="1">
    <source>
        <dbReference type="ARBA" id="ARBA00004651"/>
    </source>
</evidence>
<evidence type="ECO:0000256" key="7">
    <source>
        <dbReference type="SAM" id="Phobius"/>
    </source>
</evidence>
<proteinExistence type="predicted"/>
<feature type="transmembrane region" description="Helical" evidence="7">
    <location>
        <begin position="316"/>
        <end position="336"/>
    </location>
</feature>
<dbReference type="Proteomes" id="UP000322509">
    <property type="component" value="Chromosome"/>
</dbReference>
<dbReference type="EMBL" id="CP043550">
    <property type="protein sequence ID" value="QEO57985.1"/>
    <property type="molecule type" value="Genomic_DNA"/>
</dbReference>
<evidence type="ECO:0000256" key="6">
    <source>
        <dbReference type="ARBA" id="ARBA00023136"/>
    </source>
</evidence>
<keyword evidence="4 7" id="KW-0812">Transmembrane</keyword>
<feature type="transmembrane region" description="Helical" evidence="7">
    <location>
        <begin position="142"/>
        <end position="159"/>
    </location>
</feature>
<evidence type="ECO:0000313" key="9">
    <source>
        <dbReference type="EMBL" id="QEO57985.1"/>
    </source>
</evidence>
<evidence type="ECO:0000256" key="2">
    <source>
        <dbReference type="ARBA" id="ARBA00022448"/>
    </source>
</evidence>
<feature type="transmembrane region" description="Helical" evidence="7">
    <location>
        <begin position="74"/>
        <end position="96"/>
    </location>
</feature>
<keyword evidence="10" id="KW-1185">Reference proteome</keyword>
<feature type="transmembrane region" description="Helical" evidence="7">
    <location>
        <begin position="225"/>
        <end position="246"/>
    </location>
</feature>
<keyword evidence="6 7" id="KW-0472">Membrane</keyword>
<comment type="subcellular location">
    <subcellularLocation>
        <location evidence="1">Cell membrane</location>
        <topology evidence="1">Multi-pass membrane protein</topology>
    </subcellularLocation>
</comment>
<evidence type="ECO:0000256" key="4">
    <source>
        <dbReference type="ARBA" id="ARBA00022692"/>
    </source>
</evidence>
<evidence type="ECO:0000313" key="10">
    <source>
        <dbReference type="Proteomes" id="UP000322509"/>
    </source>
</evidence>
<protein>
    <submittedName>
        <fullName evidence="9">MFS transporter</fullName>
    </submittedName>
</protein>
<dbReference type="InterPro" id="IPR011701">
    <property type="entry name" value="MFS"/>
</dbReference>
<dbReference type="Pfam" id="PF07690">
    <property type="entry name" value="MFS_1"/>
    <property type="match status" value="1"/>
</dbReference>
<dbReference type="InterPro" id="IPR020846">
    <property type="entry name" value="MFS_dom"/>
</dbReference>
<feature type="transmembrane region" description="Helical" evidence="7">
    <location>
        <begin position="37"/>
        <end position="62"/>
    </location>
</feature>
<dbReference type="InterPro" id="IPR050171">
    <property type="entry name" value="MFS_Transporters"/>
</dbReference>
<evidence type="ECO:0000256" key="3">
    <source>
        <dbReference type="ARBA" id="ARBA00022475"/>
    </source>
</evidence>
<feature type="transmembrane region" description="Helical" evidence="7">
    <location>
        <begin position="102"/>
        <end position="121"/>
    </location>
</feature>
<feature type="transmembrane region" description="Helical" evidence="7">
    <location>
        <begin position="387"/>
        <end position="406"/>
    </location>
</feature>
<accession>A0ABX5ZIE9</accession>
<keyword evidence="3" id="KW-1003">Cell membrane</keyword>
<sequence length="426" mass="47726">MDRQKTLELLLLILAGGVIYPIVYLRQNFQDQMLVTFNISIFQLGNLYSILGLSFFLGYVPGGWLADKISMKKLITFSLIGTGCIGFYFSTVPSFYSLCFVYLGWGITTGLSFSAASLKLINIIAGKNAQGKFFGAFEGGRGLVEAILATAAVYIYFITAKKTSDKDPQALINVILMYSTICIFVGIIFWFCFKQSPEIKKVERIVKGSLLENLRIIFRNRRFKYVVLIIFCAYQVFWSTFSFSGYLNESGFGLTTYMVGGIIALKLWTKPFGAMCAGIFADKFCILKTLLLIMISLFLLSILAIAIPMFFNNTWIIVAIVMLFGIVTYAARGTYWSTIEMCDFPKEILGLAIGVAAMLSFSPDILLPILNGYLLETYPGVLGYQLYFVYMAIVSLIGVYSCTAFYRLDKKAKIKAYAENLSDYQI</sequence>
<feature type="transmembrane region" description="Helical" evidence="7">
    <location>
        <begin position="348"/>
        <end position="367"/>
    </location>
</feature>
<reference evidence="9 10" key="1">
    <citation type="submission" date="2019-09" db="EMBL/GenBank/DDBJ databases">
        <title>Complete genome sequence of Francisella marina E103-15.</title>
        <authorList>
            <person name="Tekedar H.C."/>
            <person name="Griffin M.J."/>
            <person name="Waldbieser G.C."/>
            <person name="Soto E."/>
        </authorList>
    </citation>
    <scope>NUCLEOTIDE SEQUENCE [LARGE SCALE GENOMIC DNA]</scope>
    <source>
        <strain evidence="9 10">E103-15</strain>
    </source>
</reference>
<dbReference type="PROSITE" id="PS50850">
    <property type="entry name" value="MFS"/>
    <property type="match status" value="1"/>
</dbReference>
<feature type="domain" description="Major facilitator superfamily (MFS) profile" evidence="8">
    <location>
        <begin position="5"/>
        <end position="410"/>
    </location>
</feature>